<dbReference type="UniPathway" id="UPA00121">
    <property type="reaction ID" value="UER00345"/>
</dbReference>
<evidence type="ECO:0000256" key="4">
    <source>
        <dbReference type="ARBA" id="ARBA00023141"/>
    </source>
</evidence>
<reference evidence="10" key="1">
    <citation type="submission" date="2017-03" db="EMBL/GenBank/DDBJ databases">
        <title>Genomes of endolithic fungi from Antarctica.</title>
        <authorList>
            <person name="Coleine C."/>
            <person name="Masonjones S."/>
            <person name="Stajich J.E."/>
        </authorList>
    </citation>
    <scope>NUCLEOTIDE SEQUENCE [LARGE SCALE GENOMIC DNA]</scope>
    <source>
        <strain evidence="10">CCFEE 5527</strain>
    </source>
</reference>
<keyword evidence="4" id="KW-0057">Aromatic amino acid biosynthesis</keyword>
<keyword evidence="3" id="KW-0028">Amino-acid biosynthesis</keyword>
<dbReference type="InterPro" id="IPR008242">
    <property type="entry name" value="Chor_mutase/pphenate_deHydtase"/>
</dbReference>
<dbReference type="PROSITE" id="PS00857">
    <property type="entry name" value="PREPHENATE_DEHYDR_1"/>
    <property type="match status" value="1"/>
</dbReference>
<dbReference type="CDD" id="cd04905">
    <property type="entry name" value="ACT_CM-PDT"/>
    <property type="match status" value="1"/>
</dbReference>
<evidence type="ECO:0000256" key="2">
    <source>
        <dbReference type="ARBA" id="ARBA00013147"/>
    </source>
</evidence>
<dbReference type="GO" id="GO:0005737">
    <property type="term" value="C:cytoplasm"/>
    <property type="evidence" value="ECO:0007669"/>
    <property type="project" value="TreeGrafter"/>
</dbReference>
<keyword evidence="6" id="KW-0456">Lyase</keyword>
<evidence type="ECO:0000313" key="9">
    <source>
        <dbReference type="EMBL" id="OQO04520.1"/>
    </source>
</evidence>
<evidence type="ECO:0000256" key="6">
    <source>
        <dbReference type="ARBA" id="ARBA00023239"/>
    </source>
</evidence>
<proteinExistence type="predicted"/>
<accession>A0A1V8SZL7</accession>
<evidence type="ECO:0000256" key="1">
    <source>
        <dbReference type="ARBA" id="ARBA00004741"/>
    </source>
</evidence>
<keyword evidence="5" id="KW-0584">Phenylalanine biosynthesis</keyword>
<dbReference type="InterPro" id="IPR018528">
    <property type="entry name" value="Preph_deHydtase_CS"/>
</dbReference>
<dbReference type="PANTHER" id="PTHR21022:SF19">
    <property type="entry name" value="PREPHENATE DEHYDRATASE-RELATED"/>
    <property type="match status" value="1"/>
</dbReference>
<evidence type="ECO:0000256" key="5">
    <source>
        <dbReference type="ARBA" id="ARBA00023222"/>
    </source>
</evidence>
<evidence type="ECO:0000259" key="8">
    <source>
        <dbReference type="PROSITE" id="PS51171"/>
    </source>
</evidence>
<dbReference type="Pfam" id="PF00800">
    <property type="entry name" value="PDT"/>
    <property type="match status" value="1"/>
</dbReference>
<dbReference type="Gene3D" id="3.40.190.10">
    <property type="entry name" value="Periplasmic binding protein-like II"/>
    <property type="match status" value="2"/>
</dbReference>
<name>A0A1V8SZL7_9PEZI</name>
<comment type="pathway">
    <text evidence="1">Amino-acid biosynthesis; L-phenylalanine biosynthesis; phenylpyruvate from prephenate: step 1/1.</text>
</comment>
<dbReference type="PANTHER" id="PTHR21022">
    <property type="entry name" value="PREPHENATE DEHYDRATASE P PROTEIN"/>
    <property type="match status" value="1"/>
</dbReference>
<dbReference type="AlphaFoldDB" id="A0A1V8SZL7"/>
<dbReference type="InterPro" id="IPR045865">
    <property type="entry name" value="ACT-like_dom_sf"/>
</dbReference>
<feature type="domain" description="Prephenate dehydratase" evidence="8">
    <location>
        <begin position="14"/>
        <end position="207"/>
    </location>
</feature>
<dbReference type="FunCoup" id="A0A1V8SZL7">
    <property type="interactions" value="221"/>
</dbReference>
<dbReference type="InParanoid" id="A0A1V8SZL7"/>
<dbReference type="OrthoDB" id="983542at2759"/>
<dbReference type="EMBL" id="NAJO01000021">
    <property type="protein sequence ID" value="OQO04520.1"/>
    <property type="molecule type" value="Genomic_DNA"/>
</dbReference>
<dbReference type="PIRSF" id="PIRSF001500">
    <property type="entry name" value="Chor_mut_pdt_Ppr"/>
    <property type="match status" value="1"/>
</dbReference>
<organism evidence="9 10">
    <name type="scientific">Cryoendolithus antarcticus</name>
    <dbReference type="NCBI Taxonomy" id="1507870"/>
    <lineage>
        <taxon>Eukaryota</taxon>
        <taxon>Fungi</taxon>
        <taxon>Dikarya</taxon>
        <taxon>Ascomycota</taxon>
        <taxon>Pezizomycotina</taxon>
        <taxon>Dothideomycetes</taxon>
        <taxon>Dothideomycetidae</taxon>
        <taxon>Cladosporiales</taxon>
        <taxon>Cladosporiaceae</taxon>
        <taxon>Cryoendolithus</taxon>
    </lineage>
</organism>
<dbReference type="GO" id="GO:0009094">
    <property type="term" value="P:L-phenylalanine biosynthetic process"/>
    <property type="evidence" value="ECO:0007669"/>
    <property type="project" value="UniProtKB-UniPathway"/>
</dbReference>
<sequence length="318" mass="33808">MTKANGAQENARQTISFLGPVASYTHAAALQRFGHSDYVLRPVTTIEDIFAAVANSTADRGVVPFENSTNGIVPATLDLFANATGKYGELEIVGEEYVAVNHCIVGLPLTSVPNDAAKPNLSYITTLYSHPQAWGQCTKFLSAHLAKAEHVDTSSTSRAAELVSVGTDPVVAAISSALAAKHYKLDILADSIQNTSNNTTRFLVIRRSPTSSPAKSGSDNDGTGWKTLISFTVPHTTPGALADCLAVFKAHDLNLTGFHTRPFSSQADGGEAAWRYIFFAEFGGRRGESSVDDACRELLGVAESGRWLGSWENGTAKG</sequence>
<dbReference type="SUPFAM" id="SSF53850">
    <property type="entry name" value="Periplasmic binding protein-like II"/>
    <property type="match status" value="1"/>
</dbReference>
<evidence type="ECO:0000256" key="3">
    <source>
        <dbReference type="ARBA" id="ARBA00022605"/>
    </source>
</evidence>
<gene>
    <name evidence="9" type="ORF">B0A48_09442</name>
</gene>
<dbReference type="InterPro" id="IPR001086">
    <property type="entry name" value="Preph_deHydtase"/>
</dbReference>
<dbReference type="Proteomes" id="UP000192596">
    <property type="component" value="Unassembled WGS sequence"/>
</dbReference>
<dbReference type="EC" id="4.2.1.51" evidence="2"/>
<dbReference type="PROSITE" id="PS51171">
    <property type="entry name" value="PREPHENATE_DEHYDR_3"/>
    <property type="match status" value="1"/>
</dbReference>
<evidence type="ECO:0000256" key="7">
    <source>
        <dbReference type="ARBA" id="ARBA00047848"/>
    </source>
</evidence>
<keyword evidence="10" id="KW-1185">Reference proteome</keyword>
<protein>
    <recommendedName>
        <fullName evidence="2">prephenate dehydratase</fullName>
        <ecNumber evidence="2">4.2.1.51</ecNumber>
    </recommendedName>
</protein>
<dbReference type="STRING" id="1507870.A0A1V8SZL7"/>
<comment type="caution">
    <text evidence="9">The sequence shown here is derived from an EMBL/GenBank/DDBJ whole genome shotgun (WGS) entry which is preliminary data.</text>
</comment>
<evidence type="ECO:0000313" key="10">
    <source>
        <dbReference type="Proteomes" id="UP000192596"/>
    </source>
</evidence>
<comment type="catalytic activity">
    <reaction evidence="7">
        <text>prephenate + H(+) = 3-phenylpyruvate + CO2 + H2O</text>
        <dbReference type="Rhea" id="RHEA:21648"/>
        <dbReference type="ChEBI" id="CHEBI:15377"/>
        <dbReference type="ChEBI" id="CHEBI:15378"/>
        <dbReference type="ChEBI" id="CHEBI:16526"/>
        <dbReference type="ChEBI" id="CHEBI:18005"/>
        <dbReference type="ChEBI" id="CHEBI:29934"/>
        <dbReference type="EC" id="4.2.1.51"/>
    </reaction>
</comment>
<dbReference type="Gene3D" id="3.30.70.260">
    <property type="match status" value="1"/>
</dbReference>
<dbReference type="FunFam" id="3.40.190.10:FF:000034">
    <property type="entry name" value="Chorismate mutase/prephenate dehydratase"/>
    <property type="match status" value="1"/>
</dbReference>
<dbReference type="CDD" id="cd13532">
    <property type="entry name" value="PBP2_PDT_like"/>
    <property type="match status" value="1"/>
</dbReference>
<dbReference type="GO" id="GO:0004664">
    <property type="term" value="F:prephenate dehydratase activity"/>
    <property type="evidence" value="ECO:0007669"/>
    <property type="project" value="UniProtKB-EC"/>
</dbReference>
<dbReference type="SUPFAM" id="SSF55021">
    <property type="entry name" value="ACT-like"/>
    <property type="match status" value="1"/>
</dbReference>